<dbReference type="PANTHER" id="PTHR19139:SF199">
    <property type="entry name" value="MIP17260P"/>
    <property type="match status" value="1"/>
</dbReference>
<dbReference type="SUPFAM" id="SSF81338">
    <property type="entry name" value="Aquaporin-like"/>
    <property type="match status" value="1"/>
</dbReference>
<feature type="transmembrane region" description="Helical" evidence="10">
    <location>
        <begin position="14"/>
        <end position="38"/>
    </location>
</feature>
<feature type="compositionally biased region" description="Basic and acidic residues" evidence="9">
    <location>
        <begin position="316"/>
        <end position="327"/>
    </location>
</feature>
<dbReference type="STRING" id="1858805.M5G6F0"/>
<evidence type="ECO:0000256" key="2">
    <source>
        <dbReference type="ARBA" id="ARBA00006175"/>
    </source>
</evidence>
<evidence type="ECO:0000256" key="8">
    <source>
        <dbReference type="RuleBase" id="RU000477"/>
    </source>
</evidence>
<keyword evidence="3 8" id="KW-0813">Transport</keyword>
<dbReference type="Proteomes" id="UP000030653">
    <property type="component" value="Unassembled WGS sequence"/>
</dbReference>
<feature type="transmembrane region" description="Helical" evidence="10">
    <location>
        <begin position="146"/>
        <end position="165"/>
    </location>
</feature>
<dbReference type="OMA" id="VPTAMFY"/>
<feature type="transmembrane region" description="Helical" evidence="10">
    <location>
        <begin position="104"/>
        <end position="126"/>
    </location>
</feature>
<dbReference type="Pfam" id="PF00230">
    <property type="entry name" value="MIP"/>
    <property type="match status" value="1"/>
</dbReference>
<dbReference type="GO" id="GO:0015250">
    <property type="term" value="F:water channel activity"/>
    <property type="evidence" value="ECO:0007669"/>
    <property type="project" value="TreeGrafter"/>
</dbReference>
<feature type="transmembrane region" description="Helical" evidence="10">
    <location>
        <begin position="172"/>
        <end position="195"/>
    </location>
</feature>
<dbReference type="RefSeq" id="XP_040631163.1">
    <property type="nucleotide sequence ID" value="XM_040776216.1"/>
</dbReference>
<evidence type="ECO:0000256" key="3">
    <source>
        <dbReference type="ARBA" id="ARBA00022448"/>
    </source>
</evidence>
<comment type="subcellular location">
    <subcellularLocation>
        <location evidence="1">Membrane</location>
        <topology evidence="1">Multi-pass membrane protein</topology>
    </subcellularLocation>
</comment>
<keyword evidence="12" id="KW-1185">Reference proteome</keyword>
<evidence type="ECO:0000256" key="7">
    <source>
        <dbReference type="ARBA" id="ARBA00023136"/>
    </source>
</evidence>
<evidence type="ECO:0000256" key="6">
    <source>
        <dbReference type="ARBA" id="ARBA00022989"/>
    </source>
</evidence>
<dbReference type="Gene3D" id="1.20.1080.10">
    <property type="entry name" value="Glycerol uptake facilitator protein"/>
    <property type="match status" value="1"/>
</dbReference>
<dbReference type="AlphaFoldDB" id="M5G6F0"/>
<evidence type="ECO:0000256" key="4">
    <source>
        <dbReference type="ARBA" id="ARBA00022692"/>
    </source>
</evidence>
<dbReference type="HOGENOM" id="CLU_020019_1_4_1"/>
<feature type="region of interest" description="Disordered" evidence="9">
    <location>
        <begin position="294"/>
        <end position="327"/>
    </location>
</feature>
<organism evidence="11 12">
    <name type="scientific">Dacryopinax primogenitus (strain DJM 731)</name>
    <name type="common">Brown rot fungus</name>
    <dbReference type="NCBI Taxonomy" id="1858805"/>
    <lineage>
        <taxon>Eukaryota</taxon>
        <taxon>Fungi</taxon>
        <taxon>Dikarya</taxon>
        <taxon>Basidiomycota</taxon>
        <taxon>Agaricomycotina</taxon>
        <taxon>Dacrymycetes</taxon>
        <taxon>Dacrymycetales</taxon>
        <taxon>Dacrymycetaceae</taxon>
        <taxon>Dacryopinax</taxon>
    </lineage>
</organism>
<evidence type="ECO:0000313" key="11">
    <source>
        <dbReference type="EMBL" id="EJU04269.1"/>
    </source>
</evidence>
<name>M5G6F0_DACPD</name>
<dbReference type="InterPro" id="IPR000425">
    <property type="entry name" value="MIP"/>
</dbReference>
<dbReference type="GeneID" id="63691278"/>
<keyword evidence="7 10" id="KW-0472">Membrane</keyword>
<reference evidence="11 12" key="1">
    <citation type="journal article" date="2012" name="Science">
        <title>The Paleozoic origin of enzymatic lignin decomposition reconstructed from 31 fungal genomes.</title>
        <authorList>
            <person name="Floudas D."/>
            <person name="Binder M."/>
            <person name="Riley R."/>
            <person name="Barry K."/>
            <person name="Blanchette R.A."/>
            <person name="Henrissat B."/>
            <person name="Martinez A.T."/>
            <person name="Otillar R."/>
            <person name="Spatafora J.W."/>
            <person name="Yadav J.S."/>
            <person name="Aerts A."/>
            <person name="Benoit I."/>
            <person name="Boyd A."/>
            <person name="Carlson A."/>
            <person name="Copeland A."/>
            <person name="Coutinho P.M."/>
            <person name="de Vries R.P."/>
            <person name="Ferreira P."/>
            <person name="Findley K."/>
            <person name="Foster B."/>
            <person name="Gaskell J."/>
            <person name="Glotzer D."/>
            <person name="Gorecki P."/>
            <person name="Heitman J."/>
            <person name="Hesse C."/>
            <person name="Hori C."/>
            <person name="Igarashi K."/>
            <person name="Jurgens J.A."/>
            <person name="Kallen N."/>
            <person name="Kersten P."/>
            <person name="Kohler A."/>
            <person name="Kuees U."/>
            <person name="Kumar T.K.A."/>
            <person name="Kuo A."/>
            <person name="LaButti K."/>
            <person name="Larrondo L.F."/>
            <person name="Lindquist E."/>
            <person name="Ling A."/>
            <person name="Lombard V."/>
            <person name="Lucas S."/>
            <person name="Lundell T."/>
            <person name="Martin R."/>
            <person name="McLaughlin D.J."/>
            <person name="Morgenstern I."/>
            <person name="Morin E."/>
            <person name="Murat C."/>
            <person name="Nagy L.G."/>
            <person name="Nolan M."/>
            <person name="Ohm R.A."/>
            <person name="Patyshakuliyeva A."/>
            <person name="Rokas A."/>
            <person name="Ruiz-Duenas F.J."/>
            <person name="Sabat G."/>
            <person name="Salamov A."/>
            <person name="Samejima M."/>
            <person name="Schmutz J."/>
            <person name="Slot J.C."/>
            <person name="St John F."/>
            <person name="Stenlid J."/>
            <person name="Sun H."/>
            <person name="Sun S."/>
            <person name="Syed K."/>
            <person name="Tsang A."/>
            <person name="Wiebenga A."/>
            <person name="Young D."/>
            <person name="Pisabarro A."/>
            <person name="Eastwood D.C."/>
            <person name="Martin F."/>
            <person name="Cullen D."/>
            <person name="Grigoriev I.V."/>
            <person name="Hibbett D.S."/>
        </authorList>
    </citation>
    <scope>NUCLEOTIDE SEQUENCE [LARGE SCALE GENOMIC DNA]</scope>
    <source>
        <strain evidence="11 12">DJM-731 SS1</strain>
    </source>
</reference>
<sequence length="327" mass="34908">MDSHTLFRDLRNDLIAAFLEFIGTIVFLVIGMGGIQAASMSSVTGGAVPVNPVPSVEHLVYIAASMGLGLLVSAWLFFRVTGGVFNPAVSTALLLVGAIGPIRFILYCLAQILGAIAASAILLGLLPGQLNVTPSLGPNVNTAQGVFIEMFLTSFLVLAVLMLAVEKDRSTAFAPIGIGMTLFACHLFGVVYTGAGMNAARVFGPAVVSGFNSDHWVYWLGPFLGSLLATSLYAFLKHIEYWKLNPGQDVDDFDQSPPDPVARVWAINWKGLWDSDGSYHITSELTHGPLILTQSNMGNGKRRTPSTLANSDSSEVVEKHAGRVEEV</sequence>
<protein>
    <submittedName>
        <fullName evidence="11">Aquaporin-like protein</fullName>
    </submittedName>
</protein>
<keyword evidence="4 8" id="KW-0812">Transmembrane</keyword>
<keyword evidence="6 10" id="KW-1133">Transmembrane helix</keyword>
<evidence type="ECO:0000256" key="10">
    <source>
        <dbReference type="SAM" id="Phobius"/>
    </source>
</evidence>
<dbReference type="PRINTS" id="PR00783">
    <property type="entry name" value="MINTRINSICP"/>
</dbReference>
<dbReference type="OrthoDB" id="3222at2759"/>
<accession>M5G6F0</accession>
<dbReference type="InterPro" id="IPR034294">
    <property type="entry name" value="Aquaporin_transptr"/>
</dbReference>
<evidence type="ECO:0000313" key="12">
    <source>
        <dbReference type="Proteomes" id="UP000030653"/>
    </source>
</evidence>
<gene>
    <name evidence="11" type="ORF">DACRYDRAFT_76641</name>
</gene>
<keyword evidence="5" id="KW-0677">Repeat</keyword>
<dbReference type="InterPro" id="IPR023271">
    <property type="entry name" value="Aquaporin-like"/>
</dbReference>
<dbReference type="FunFam" id="1.20.1080.10:FF:000014">
    <property type="entry name" value="Aquaporin 1"/>
    <property type="match status" value="1"/>
</dbReference>
<feature type="compositionally biased region" description="Polar residues" evidence="9">
    <location>
        <begin position="305"/>
        <end position="314"/>
    </location>
</feature>
<evidence type="ECO:0000256" key="9">
    <source>
        <dbReference type="SAM" id="MobiDB-lite"/>
    </source>
</evidence>
<comment type="similarity">
    <text evidence="2 8">Belongs to the MIP/aquaporin (TC 1.A.8) family.</text>
</comment>
<evidence type="ECO:0000256" key="5">
    <source>
        <dbReference type="ARBA" id="ARBA00022737"/>
    </source>
</evidence>
<dbReference type="EMBL" id="JH795858">
    <property type="protein sequence ID" value="EJU04269.1"/>
    <property type="molecule type" value="Genomic_DNA"/>
</dbReference>
<dbReference type="PANTHER" id="PTHR19139">
    <property type="entry name" value="AQUAPORIN TRANSPORTER"/>
    <property type="match status" value="1"/>
</dbReference>
<feature type="transmembrane region" description="Helical" evidence="10">
    <location>
        <begin position="215"/>
        <end position="236"/>
    </location>
</feature>
<dbReference type="GO" id="GO:0005886">
    <property type="term" value="C:plasma membrane"/>
    <property type="evidence" value="ECO:0007669"/>
    <property type="project" value="TreeGrafter"/>
</dbReference>
<evidence type="ECO:0000256" key="1">
    <source>
        <dbReference type="ARBA" id="ARBA00004141"/>
    </source>
</evidence>
<proteinExistence type="inferred from homology"/>